<evidence type="ECO:0008006" key="3">
    <source>
        <dbReference type="Google" id="ProtNLM"/>
    </source>
</evidence>
<dbReference type="eggNOG" id="ENOG502SGYP">
    <property type="taxonomic scope" value="Eukaryota"/>
</dbReference>
<evidence type="ECO:0000313" key="2">
    <source>
        <dbReference type="Proteomes" id="UP000019132"/>
    </source>
</evidence>
<accession>K3XCR2</accession>
<sequence length="220" mass="26069">MSLHSQSVGDEEVKSFVKYGKHLRKILLPVFEDLQFRLAFRLLPVRSRFWFLQQSNPRIIYCVRNGCDSVETEQHLFFECALASRLWEHFRNIMAPFVRSRLTWTMIATAKKPVVRDEWKECEGVIGDVWHTFRAVTLHFIWSDRNRCLFDGRQPTPTTPAMLVIFTTVSAHFRHNLRCRYDVDERASLEKALTKMRKYPPFGDFATAHPAMFRVRHLQH</sequence>
<dbReference type="STRING" id="431595.K3XCR2"/>
<reference evidence="2" key="2">
    <citation type="submission" date="2010-04" db="EMBL/GenBank/DDBJ databases">
        <authorList>
            <person name="Buell R."/>
            <person name="Hamilton J."/>
            <person name="Hostetler J."/>
        </authorList>
    </citation>
    <scope>NUCLEOTIDE SEQUENCE [LARGE SCALE GENOMIC DNA]</scope>
    <source>
        <strain evidence="2">DAOM:BR144</strain>
    </source>
</reference>
<proteinExistence type="predicted"/>
<organism evidence="1 2">
    <name type="scientific">Globisporangium ultimum (strain ATCC 200006 / CBS 805.95 / DAOM BR144)</name>
    <name type="common">Pythium ultimum</name>
    <dbReference type="NCBI Taxonomy" id="431595"/>
    <lineage>
        <taxon>Eukaryota</taxon>
        <taxon>Sar</taxon>
        <taxon>Stramenopiles</taxon>
        <taxon>Oomycota</taxon>
        <taxon>Peronosporomycetes</taxon>
        <taxon>Pythiales</taxon>
        <taxon>Pythiaceae</taxon>
        <taxon>Globisporangium</taxon>
    </lineage>
</organism>
<dbReference type="EMBL" id="ADOS01001532">
    <property type="status" value="NOT_ANNOTATED_CDS"/>
    <property type="molecule type" value="Genomic_DNA"/>
</dbReference>
<evidence type="ECO:0000313" key="1">
    <source>
        <dbReference type="EnsemblProtists" id="PYU1_T015011"/>
    </source>
</evidence>
<dbReference type="AlphaFoldDB" id="K3XCR2"/>
<reference evidence="1" key="3">
    <citation type="submission" date="2015-02" db="UniProtKB">
        <authorList>
            <consortium name="EnsemblProtists"/>
        </authorList>
    </citation>
    <scope>IDENTIFICATION</scope>
    <source>
        <strain evidence="1">DAOM BR144</strain>
    </source>
</reference>
<dbReference type="InParanoid" id="K3XCR2"/>
<dbReference type="EnsemblProtists" id="PYU1_T015011">
    <property type="protein sequence ID" value="PYU1_T015011"/>
    <property type="gene ID" value="PYU1_G014980"/>
</dbReference>
<dbReference type="VEuPathDB" id="FungiDB:PYU1_G014980"/>
<dbReference type="Proteomes" id="UP000019132">
    <property type="component" value="Unassembled WGS sequence"/>
</dbReference>
<keyword evidence="2" id="KW-1185">Reference proteome</keyword>
<reference evidence="2" key="1">
    <citation type="journal article" date="2010" name="Genome Biol.">
        <title>Genome sequence of the necrotrophic plant pathogen Pythium ultimum reveals original pathogenicity mechanisms and effector repertoire.</title>
        <authorList>
            <person name="Levesque C.A."/>
            <person name="Brouwer H."/>
            <person name="Cano L."/>
            <person name="Hamilton J.P."/>
            <person name="Holt C."/>
            <person name="Huitema E."/>
            <person name="Raffaele S."/>
            <person name="Robideau G.P."/>
            <person name="Thines M."/>
            <person name="Win J."/>
            <person name="Zerillo M.M."/>
            <person name="Beakes G.W."/>
            <person name="Boore J.L."/>
            <person name="Busam D."/>
            <person name="Dumas B."/>
            <person name="Ferriera S."/>
            <person name="Fuerstenberg S.I."/>
            <person name="Gachon C.M."/>
            <person name="Gaulin E."/>
            <person name="Govers F."/>
            <person name="Grenville-Briggs L."/>
            <person name="Horner N."/>
            <person name="Hostetler J."/>
            <person name="Jiang R.H."/>
            <person name="Johnson J."/>
            <person name="Krajaejun T."/>
            <person name="Lin H."/>
            <person name="Meijer H.J."/>
            <person name="Moore B."/>
            <person name="Morris P."/>
            <person name="Phuntmart V."/>
            <person name="Puiu D."/>
            <person name="Shetty J."/>
            <person name="Stajich J.E."/>
            <person name="Tripathy S."/>
            <person name="Wawra S."/>
            <person name="van West P."/>
            <person name="Whitty B.R."/>
            <person name="Coutinho P.M."/>
            <person name="Henrissat B."/>
            <person name="Martin F."/>
            <person name="Thomas P.D."/>
            <person name="Tyler B.M."/>
            <person name="De Vries R.P."/>
            <person name="Kamoun S."/>
            <person name="Yandell M."/>
            <person name="Tisserat N."/>
            <person name="Buell C.R."/>
        </authorList>
    </citation>
    <scope>NUCLEOTIDE SEQUENCE</scope>
    <source>
        <strain evidence="2">DAOM:BR144</strain>
    </source>
</reference>
<name>K3XCR2_GLOUD</name>
<protein>
    <recommendedName>
        <fullName evidence="3">Reverse transcriptase zinc-binding domain-containing protein</fullName>
    </recommendedName>
</protein>
<dbReference type="HOGENOM" id="CLU_082001_0_0_1"/>